<keyword evidence="5" id="KW-1185">Reference proteome</keyword>
<proteinExistence type="predicted"/>
<dbReference type="Proteomes" id="UP000789706">
    <property type="component" value="Unassembled WGS sequence"/>
</dbReference>
<feature type="non-terminal residue" evidence="4">
    <location>
        <position position="224"/>
    </location>
</feature>
<accession>A0A9N9DPI6</accession>
<evidence type="ECO:0000256" key="1">
    <source>
        <dbReference type="PROSITE-ProRule" id="PRU00175"/>
    </source>
</evidence>
<dbReference type="PROSITE" id="PS50089">
    <property type="entry name" value="ZF_RING_2"/>
    <property type="match status" value="1"/>
</dbReference>
<reference evidence="4" key="1">
    <citation type="submission" date="2021-06" db="EMBL/GenBank/DDBJ databases">
        <authorList>
            <person name="Kallberg Y."/>
            <person name="Tangrot J."/>
            <person name="Rosling A."/>
        </authorList>
    </citation>
    <scope>NUCLEOTIDE SEQUENCE</scope>
    <source>
        <strain evidence="4">AZ414A</strain>
    </source>
</reference>
<dbReference type="OrthoDB" id="8062037at2759"/>
<organism evidence="4 5">
    <name type="scientific">Diversispora eburnea</name>
    <dbReference type="NCBI Taxonomy" id="1213867"/>
    <lineage>
        <taxon>Eukaryota</taxon>
        <taxon>Fungi</taxon>
        <taxon>Fungi incertae sedis</taxon>
        <taxon>Mucoromycota</taxon>
        <taxon>Glomeromycotina</taxon>
        <taxon>Glomeromycetes</taxon>
        <taxon>Diversisporales</taxon>
        <taxon>Diversisporaceae</taxon>
        <taxon>Diversispora</taxon>
    </lineage>
</organism>
<dbReference type="GO" id="GO:0008270">
    <property type="term" value="F:zinc ion binding"/>
    <property type="evidence" value="ECO:0007669"/>
    <property type="project" value="UniProtKB-KW"/>
</dbReference>
<evidence type="ECO:0000313" key="4">
    <source>
        <dbReference type="EMBL" id="CAG8648664.1"/>
    </source>
</evidence>
<keyword evidence="1" id="KW-0479">Metal-binding</keyword>
<protein>
    <submittedName>
        <fullName evidence="4">9592_t:CDS:1</fullName>
    </submittedName>
</protein>
<feature type="region of interest" description="Disordered" evidence="2">
    <location>
        <begin position="122"/>
        <end position="147"/>
    </location>
</feature>
<dbReference type="InterPro" id="IPR013083">
    <property type="entry name" value="Znf_RING/FYVE/PHD"/>
</dbReference>
<dbReference type="SUPFAM" id="SSF57850">
    <property type="entry name" value="RING/U-box"/>
    <property type="match status" value="1"/>
</dbReference>
<dbReference type="CDD" id="cd16448">
    <property type="entry name" value="RING-H2"/>
    <property type="match status" value="1"/>
</dbReference>
<feature type="domain" description="RING-type" evidence="3">
    <location>
        <begin position="11"/>
        <end position="53"/>
    </location>
</feature>
<sequence>KNKKFTKLPNCVECDKKIFASPNKAFTVLLCGHTYHRICIEKKLLLTKQQTCPFPDYGKSVEILEEFTEPDSQSSNSSIVEKMGKQLTIQSQEIIDEEMPDVDNGKNKDNSKGIIDDIAEGAQKRPIEVTSEETSTMLDKSPSKKPKKEIDEVAEANAPGGGSTNFLYFFRKIDYAESKNEVTNRDVISSYFDLGCVLYKRYKEYKKDNGKEASNALVFDDVRN</sequence>
<evidence type="ECO:0000256" key="2">
    <source>
        <dbReference type="SAM" id="MobiDB-lite"/>
    </source>
</evidence>
<dbReference type="Gene3D" id="3.30.40.10">
    <property type="entry name" value="Zinc/RING finger domain, C3HC4 (zinc finger)"/>
    <property type="match status" value="1"/>
</dbReference>
<keyword evidence="1" id="KW-0863">Zinc-finger</keyword>
<dbReference type="EMBL" id="CAJVPK010006074">
    <property type="protein sequence ID" value="CAG8648664.1"/>
    <property type="molecule type" value="Genomic_DNA"/>
</dbReference>
<keyword evidence="1" id="KW-0862">Zinc</keyword>
<evidence type="ECO:0000313" key="5">
    <source>
        <dbReference type="Proteomes" id="UP000789706"/>
    </source>
</evidence>
<dbReference type="InterPro" id="IPR001841">
    <property type="entry name" value="Znf_RING"/>
</dbReference>
<comment type="caution">
    <text evidence="4">The sequence shown here is derived from an EMBL/GenBank/DDBJ whole genome shotgun (WGS) entry which is preliminary data.</text>
</comment>
<dbReference type="AlphaFoldDB" id="A0A9N9DPI6"/>
<gene>
    <name evidence="4" type="ORF">DEBURN_LOCUS11392</name>
</gene>
<name>A0A9N9DPI6_9GLOM</name>
<evidence type="ECO:0000259" key="3">
    <source>
        <dbReference type="PROSITE" id="PS50089"/>
    </source>
</evidence>